<sequence>MKFWCAAAKSAKQQKSLDKKAMKSDDSLSSCASYATISSISIQKSDSGFSDSASSSIQASSCFEQILAVERIYHENIQEYISKYSRPLRRYLNPTEIVDLFQNIEKISAISQTIVRQCDRFIDKSNTIRMPISIIYQPCFDIMMDSYITYIARSVKIQDIIKQYCHKIGYLLQIPIEVVIRELTEFVLLPIRHICILNDLFQLFVIDSSDSMNSIDSNIIQNIRFLSKQAYLICQLLCHGQMPISESSQCIKPECDLSSIIVLQRVNKELWEPKQMELFESKLLFANMKQTSSICLSNVVHVEEDRSNEELCLIVASTMSTASRYSSIKMIRIYIRFENEHDYFMWLNYLKSAVKKAKDQNWTTKNEVVI</sequence>
<evidence type="ECO:0000313" key="3">
    <source>
        <dbReference type="Proteomes" id="UP000663855"/>
    </source>
</evidence>
<dbReference type="InterPro" id="IPR035899">
    <property type="entry name" value="DBL_dom_sf"/>
</dbReference>
<comment type="caution">
    <text evidence="2">The sequence shown here is derived from an EMBL/GenBank/DDBJ whole genome shotgun (WGS) entry which is preliminary data.</text>
</comment>
<accession>A0A815K147</accession>
<dbReference type="InterPro" id="IPR000219">
    <property type="entry name" value="DH_dom"/>
</dbReference>
<feature type="domain" description="DH" evidence="1">
    <location>
        <begin position="58"/>
        <end position="221"/>
    </location>
</feature>
<evidence type="ECO:0000313" key="2">
    <source>
        <dbReference type="EMBL" id="CAF1389527.1"/>
    </source>
</evidence>
<dbReference type="EMBL" id="CAJNOV010010088">
    <property type="protein sequence ID" value="CAF1389527.1"/>
    <property type="molecule type" value="Genomic_DNA"/>
</dbReference>
<gene>
    <name evidence="2" type="ORF">CJN711_LOCUS21374</name>
</gene>
<reference evidence="2" key="1">
    <citation type="submission" date="2021-02" db="EMBL/GenBank/DDBJ databases">
        <authorList>
            <person name="Nowell W R."/>
        </authorList>
    </citation>
    <scope>NUCLEOTIDE SEQUENCE</scope>
</reference>
<dbReference type="Gene3D" id="1.20.900.10">
    <property type="entry name" value="Dbl homology (DH) domain"/>
    <property type="match status" value="1"/>
</dbReference>
<dbReference type="AlphaFoldDB" id="A0A815K147"/>
<dbReference type="PROSITE" id="PS50010">
    <property type="entry name" value="DH_2"/>
    <property type="match status" value="1"/>
</dbReference>
<proteinExistence type="predicted"/>
<dbReference type="GO" id="GO:0005085">
    <property type="term" value="F:guanyl-nucleotide exchange factor activity"/>
    <property type="evidence" value="ECO:0007669"/>
    <property type="project" value="InterPro"/>
</dbReference>
<protein>
    <recommendedName>
        <fullName evidence="1">DH domain-containing protein</fullName>
    </recommendedName>
</protein>
<evidence type="ECO:0000259" key="1">
    <source>
        <dbReference type="PROSITE" id="PS50010"/>
    </source>
</evidence>
<dbReference type="SUPFAM" id="SSF48065">
    <property type="entry name" value="DBL homology domain (DH-domain)"/>
    <property type="match status" value="1"/>
</dbReference>
<name>A0A815K147_9BILA</name>
<dbReference type="Proteomes" id="UP000663855">
    <property type="component" value="Unassembled WGS sequence"/>
</dbReference>
<organism evidence="2 3">
    <name type="scientific">Rotaria magnacalcarata</name>
    <dbReference type="NCBI Taxonomy" id="392030"/>
    <lineage>
        <taxon>Eukaryota</taxon>
        <taxon>Metazoa</taxon>
        <taxon>Spiralia</taxon>
        <taxon>Gnathifera</taxon>
        <taxon>Rotifera</taxon>
        <taxon>Eurotatoria</taxon>
        <taxon>Bdelloidea</taxon>
        <taxon>Philodinida</taxon>
        <taxon>Philodinidae</taxon>
        <taxon>Rotaria</taxon>
    </lineage>
</organism>